<dbReference type="PANTHER" id="PTHR44943">
    <property type="entry name" value="CELLULOSE SYNTHASE OPERON PROTEIN C"/>
    <property type="match status" value="1"/>
</dbReference>
<dbReference type="InterPro" id="IPR051685">
    <property type="entry name" value="Ycf3/AcsC/BcsC/TPR_MFPF"/>
</dbReference>
<evidence type="ECO:0000256" key="4">
    <source>
        <dbReference type="SAM" id="Phobius"/>
    </source>
</evidence>
<accession>E6YJ26</accession>
<evidence type="ECO:0000313" key="5">
    <source>
        <dbReference type="EMBL" id="CBI76864.1"/>
    </source>
</evidence>
<dbReference type="RefSeq" id="WP_013545487.1">
    <property type="nucleotide sequence ID" value="NC_014932.1"/>
</dbReference>
<keyword evidence="6" id="KW-1185">Reference proteome</keyword>
<keyword evidence="4" id="KW-0472">Membrane</keyword>
<dbReference type="SUPFAM" id="SSF48452">
    <property type="entry name" value="TPR-like"/>
    <property type="match status" value="1"/>
</dbReference>
<dbReference type="EMBL" id="FN645454">
    <property type="protein sequence ID" value="CBI76864.1"/>
    <property type="molecule type" value="Genomic_DNA"/>
</dbReference>
<feature type="transmembrane region" description="Helical" evidence="4">
    <location>
        <begin position="6"/>
        <end position="25"/>
    </location>
</feature>
<reference evidence="5 6" key="2">
    <citation type="journal article" date="2011" name="PLoS Genet.">
        <title>Parallel evolution of a type IV secretion system in radiating lineages of the host-restricted bacterial pathogen Bartonella.</title>
        <authorList>
            <person name="Engel P."/>
            <person name="Salzburger W."/>
            <person name="Liesch M."/>
            <person name="Chang C.C."/>
            <person name="Maruyama S."/>
            <person name="Lanz C."/>
            <person name="Calteau A."/>
            <person name="Lajus A."/>
            <person name="Medigue C."/>
            <person name="Schuster S.C."/>
            <person name="Dehio C."/>
        </authorList>
    </citation>
    <scope>NUCLEOTIDE SEQUENCE [LARGE SCALE GENOMIC DNA]</scope>
    <source>
        <strain evidence="6">CIP 104772 / 73</strain>
    </source>
</reference>
<feature type="repeat" description="TPR" evidence="3">
    <location>
        <begin position="226"/>
        <end position="259"/>
    </location>
</feature>
<reference evidence="6" key="1">
    <citation type="submission" date="2009-11" db="EMBL/GenBank/DDBJ databases">
        <title>Genome sequencing of Bartonella species and comparative genomics.</title>
        <authorList>
            <person name="Engel P."/>
            <person name="Salzburger W."/>
            <person name="Marius L."/>
            <person name="Chao-Chin C."/>
            <person name="Soichi M."/>
            <person name="Christa L."/>
            <person name="Alexandra C."/>
            <person name="Aurelie L."/>
            <person name="Claudine M."/>
            <person name="Stephan S.C."/>
            <person name="Christoph D."/>
        </authorList>
    </citation>
    <scope>NUCLEOTIDE SEQUENCE [LARGE SCALE GENOMIC DNA]</scope>
    <source>
        <strain evidence="6">CIP 104772 / 73</strain>
    </source>
</reference>
<dbReference type="Pfam" id="PF13181">
    <property type="entry name" value="TPR_8"/>
    <property type="match status" value="1"/>
</dbReference>
<dbReference type="PANTHER" id="PTHR44943:SF4">
    <property type="entry name" value="TPR REPEAT-CONTAINING PROTEIN MJ0798"/>
    <property type="match status" value="1"/>
</dbReference>
<proteinExistence type="predicted"/>
<keyword evidence="4" id="KW-1133">Transmembrane helix</keyword>
<dbReference type="InterPro" id="IPR011990">
    <property type="entry name" value="TPR-like_helical_dom_sf"/>
</dbReference>
<dbReference type="Proteomes" id="UP000009101">
    <property type="component" value="Chromosome"/>
</dbReference>
<dbReference type="Gene3D" id="1.25.40.10">
    <property type="entry name" value="Tetratricopeptide repeat domain"/>
    <property type="match status" value="1"/>
</dbReference>
<protein>
    <submittedName>
        <fullName evidence="5">Uncharacterized protein</fullName>
    </submittedName>
</protein>
<dbReference type="OrthoDB" id="9815010at2"/>
<evidence type="ECO:0000256" key="2">
    <source>
        <dbReference type="ARBA" id="ARBA00022803"/>
    </source>
</evidence>
<organism evidence="5 6">
    <name type="scientific">Bartonella clarridgeiae (strain CCUG 45776 / CIP 104772 / 73)</name>
    <dbReference type="NCBI Taxonomy" id="696125"/>
    <lineage>
        <taxon>Bacteria</taxon>
        <taxon>Pseudomonadati</taxon>
        <taxon>Pseudomonadota</taxon>
        <taxon>Alphaproteobacteria</taxon>
        <taxon>Hyphomicrobiales</taxon>
        <taxon>Bartonellaceae</taxon>
        <taxon>Bartonella</taxon>
    </lineage>
</organism>
<keyword evidence="4" id="KW-0812">Transmembrane</keyword>
<name>E6YJ26_BARC7</name>
<gene>
    <name evidence="5" type="ordered locus">BARCL_1192</name>
</gene>
<feature type="repeat" description="TPR" evidence="3">
    <location>
        <begin position="192"/>
        <end position="225"/>
    </location>
</feature>
<evidence type="ECO:0000256" key="3">
    <source>
        <dbReference type="PROSITE-ProRule" id="PRU00339"/>
    </source>
</evidence>
<keyword evidence="1" id="KW-0677">Repeat</keyword>
<keyword evidence="2 3" id="KW-0802">TPR repeat</keyword>
<dbReference type="HOGENOM" id="CLU_079829_0_0_5"/>
<dbReference type="KEGG" id="bcd:BARCL_1192"/>
<sequence>MDFKDRFLVATVFLAAFFCCVYSRFLRQWARFLRQQGIFVLLFNSLFFLSPSYGQNPPSLSLEESPSPQLLLPLDDLIPGLPPAQSESPSLSDSHSGAILLEDYELIPHSHRSLSSDRKEQEIVRLLRELKYCSDAKEAKKLSRQLQRLWSRSGSETIDLLMTWAEQSITESNYGSALDMIDSVISLSPTYAEPWVRRAWIHIQLSDFKLAMIDLSHALKLEPRNYIALFELGIIMEATDRPHLAIKAYETALTLYPQMQLVQKRLDVLLSEQLGQEI</sequence>
<evidence type="ECO:0000256" key="1">
    <source>
        <dbReference type="ARBA" id="ARBA00022737"/>
    </source>
</evidence>
<evidence type="ECO:0000313" key="6">
    <source>
        <dbReference type="Proteomes" id="UP000009101"/>
    </source>
</evidence>
<dbReference type="eggNOG" id="COG0457">
    <property type="taxonomic scope" value="Bacteria"/>
</dbReference>
<dbReference type="SMART" id="SM00028">
    <property type="entry name" value="TPR"/>
    <property type="match status" value="3"/>
</dbReference>
<dbReference type="STRING" id="696125.BARCL_1192"/>
<dbReference type="PROSITE" id="PS50005">
    <property type="entry name" value="TPR"/>
    <property type="match status" value="2"/>
</dbReference>
<dbReference type="InterPro" id="IPR019734">
    <property type="entry name" value="TPR_rpt"/>
</dbReference>
<dbReference type="AlphaFoldDB" id="E6YJ26"/>